<dbReference type="PANTHER" id="PTHR37813">
    <property type="entry name" value="FELS-2 PROPHAGE PROTEIN"/>
    <property type="match status" value="1"/>
</dbReference>
<dbReference type="InterPro" id="IPR010090">
    <property type="entry name" value="Phage_tape_meas"/>
</dbReference>
<feature type="transmembrane region" description="Helical" evidence="4">
    <location>
        <begin position="752"/>
        <end position="772"/>
    </location>
</feature>
<keyword evidence="4" id="KW-0472">Membrane</keyword>
<dbReference type="NCBIfam" id="TIGR01760">
    <property type="entry name" value="tape_meas_TP901"/>
    <property type="match status" value="1"/>
</dbReference>
<keyword evidence="1" id="KW-1188">Viral release from host cell</keyword>
<protein>
    <submittedName>
        <fullName evidence="6">Tail protein</fullName>
    </submittedName>
</protein>
<evidence type="ECO:0000256" key="1">
    <source>
        <dbReference type="ARBA" id="ARBA00022612"/>
    </source>
</evidence>
<comment type="caution">
    <text evidence="6">The sequence shown here is derived from an EMBL/GenBank/DDBJ whole genome shotgun (WGS) entry which is preliminary data.</text>
</comment>
<gene>
    <name evidence="6" type="ORF">ABF77_03535</name>
</gene>
<keyword evidence="2" id="KW-0175">Coiled coil</keyword>
<dbReference type="AlphaFoldDB" id="A0A837LKG9"/>
<dbReference type="RefSeq" id="WP_047747777.1">
    <property type="nucleotide sequence ID" value="NZ_JAKMMO010000019.1"/>
</dbReference>
<dbReference type="Pfam" id="PF10145">
    <property type="entry name" value="PhageMin_Tail"/>
    <property type="match status" value="1"/>
</dbReference>
<dbReference type="PANTHER" id="PTHR37813:SF1">
    <property type="entry name" value="FELS-2 PROPHAGE PROTEIN"/>
    <property type="match status" value="1"/>
</dbReference>
<evidence type="ECO:0000313" key="6">
    <source>
        <dbReference type="EMBL" id="KLQ07138.1"/>
    </source>
</evidence>
<name>A0A837LKG9_9ENTR</name>
<evidence type="ECO:0000256" key="4">
    <source>
        <dbReference type="SAM" id="Phobius"/>
    </source>
</evidence>
<evidence type="ECO:0000313" key="7">
    <source>
        <dbReference type="Proteomes" id="UP000036013"/>
    </source>
</evidence>
<evidence type="ECO:0000256" key="2">
    <source>
        <dbReference type="SAM" id="Coils"/>
    </source>
</evidence>
<evidence type="ECO:0000256" key="3">
    <source>
        <dbReference type="SAM" id="MobiDB-lite"/>
    </source>
</evidence>
<feature type="domain" description="Phage tail tape measure protein" evidence="5">
    <location>
        <begin position="246"/>
        <end position="457"/>
    </location>
</feature>
<feature type="region of interest" description="Disordered" evidence="3">
    <location>
        <begin position="1158"/>
        <end position="1177"/>
    </location>
</feature>
<feature type="transmembrane region" description="Helical" evidence="4">
    <location>
        <begin position="558"/>
        <end position="586"/>
    </location>
</feature>
<proteinExistence type="predicted"/>
<keyword evidence="4" id="KW-0812">Transmembrane</keyword>
<reference evidence="6 7" key="1">
    <citation type="submission" date="2015-06" db="EMBL/GenBank/DDBJ databases">
        <authorList>
            <person name="Adams M."/>
            <person name="Sutton G."/>
            <person name="Nelson K."/>
            <person name="Bonomo R."/>
            <person name="McCorrison J."/>
            <person name="Sanka R."/>
            <person name="Brinkac L."/>
            <person name="Nierman W."/>
        </authorList>
    </citation>
    <scope>NUCLEOTIDE SEQUENCE [LARGE SCALE GENOMIC DNA]</scope>
    <source>
        <strain evidence="6 7">GN02692</strain>
    </source>
</reference>
<organism evidence="6 7">
    <name type="scientific">Enterobacter roggenkampii</name>
    <dbReference type="NCBI Taxonomy" id="1812935"/>
    <lineage>
        <taxon>Bacteria</taxon>
        <taxon>Pseudomonadati</taxon>
        <taxon>Pseudomonadota</taxon>
        <taxon>Gammaproteobacteria</taxon>
        <taxon>Enterobacterales</taxon>
        <taxon>Enterobacteriaceae</taxon>
        <taxon>Enterobacter</taxon>
        <taxon>Enterobacter cloacae complex</taxon>
    </lineage>
</organism>
<sequence length="1177" mass="125851">MSDTNLRLQVILNAVDKLTRPFRSAQASSKELATAIQQSRARLKELDAQAGRIEGFRKASAQLAVTGNSLKAAREEAAKLATQFSATNRPTAAQARLLEQAKNRVNELQSKYNGLRQSVQRQRLALNEAGLDTKKLSSAQRELRQNADETRQALDRQQKSLKRLGEQQARMNAVRDQYSRRLEVRDRIAGAGATTTAAGLAMGAPVMAAVKSYASMEDAMKGVAKQVNGLRDDNGNRTKQFYDMQDAIKAASEQLPMENGAIDYAALVEGGARMGVTNQNDSYEDQKRDLLAFASTAAKAATAFELPADELAEGLGKIAQLYKVPTRNIEQLGDALNYLDDNAMSKGGDIINVLQRMGGVADRLDFRKAAALGSTFLSLGAAPEIAASASNAMVRELSIATMQSKRFMEGMDLLKLNPEEIEKQMTKDAMGTIQRVLEKVNKLPQDKRLSAMTMIFGKEFGDDAAKLANNLPELQRQLKLTSGTEANGSMQKESDINKDSLSAQWLLVKTGAQNAFSSLGETLRQPLMDIMGYVKSVTGALRRWVETNPQLAGTLMKIAAVVASVTLALGTLAIAMAAVLGPLALLRFGMKSLAITGLGRFGPLLGRLSQAFKSFTPGLFQSGDALKKLFGLFSGNEASETVSWISRIREALSGGGEDEGDGDGILDAFRDGVLDKVKEHAQQAGESLVSSFRNPGEAIRQLGTKIRGLASAALAPLVTSVRGAGGVIRWLVMSPFALLRTALMGVGSVLGVLLSPIGLVVAALAGVALVVWKYWQPISAFLGGVVEGFKAAAAPISAAFEPLQPVFQWIGDKVQALWGWFTDLLTPVKSTSAELQSAASMGRQFGEALAAGLNMVMHPLDSLKSGVSWLLEKLGIVSKEAAKAKLPEQVTRQQPATVNTDGKVVLPPGGFPPMGFAGMYDSGGTIPRGQFGIVGENGPEIVNGPANVTGRKRTADLARVAATLNPSRTEPASAKQYPERAIVLPPDSVNGPANLPVINRTTELVKLAATVSPVRDVTASPEQRPESRLMLPPEIVNAPVNRPGRDRAAELADIAAAVMPAPALAEITDNRADPMAMRQKVFASVVAGVMGLAAAPAEAAPLHPYSVPVRTQPAPSPKEERQPQVIKYEISAPIHIVAQPGQSAQDIAREVARQLDERERRARAKTRSNFSDRGGYE</sequence>
<dbReference type="EMBL" id="LEDI01000006">
    <property type="protein sequence ID" value="KLQ07138.1"/>
    <property type="molecule type" value="Genomic_DNA"/>
</dbReference>
<accession>A0A837LKG9</accession>
<feature type="coiled-coil region" evidence="2">
    <location>
        <begin position="91"/>
        <end position="167"/>
    </location>
</feature>
<dbReference type="Proteomes" id="UP000036013">
    <property type="component" value="Unassembled WGS sequence"/>
</dbReference>
<evidence type="ECO:0000259" key="5">
    <source>
        <dbReference type="Pfam" id="PF10145"/>
    </source>
</evidence>
<keyword evidence="4" id="KW-1133">Transmembrane helix</keyword>